<name>A0A4Y2AS81_ARAVE</name>
<keyword evidence="2" id="KW-1185">Reference proteome</keyword>
<gene>
    <name evidence="1" type="ORF">AVEN_93576_1</name>
</gene>
<protein>
    <submittedName>
        <fullName evidence="1">Uncharacterized protein</fullName>
    </submittedName>
</protein>
<organism evidence="1 2">
    <name type="scientific">Araneus ventricosus</name>
    <name type="common">Orbweaver spider</name>
    <name type="synonym">Epeira ventricosa</name>
    <dbReference type="NCBI Taxonomy" id="182803"/>
    <lineage>
        <taxon>Eukaryota</taxon>
        <taxon>Metazoa</taxon>
        <taxon>Ecdysozoa</taxon>
        <taxon>Arthropoda</taxon>
        <taxon>Chelicerata</taxon>
        <taxon>Arachnida</taxon>
        <taxon>Araneae</taxon>
        <taxon>Araneomorphae</taxon>
        <taxon>Entelegynae</taxon>
        <taxon>Araneoidea</taxon>
        <taxon>Araneidae</taxon>
        <taxon>Araneus</taxon>
    </lineage>
</organism>
<evidence type="ECO:0000313" key="1">
    <source>
        <dbReference type="EMBL" id="GBL81834.1"/>
    </source>
</evidence>
<dbReference type="Proteomes" id="UP000499080">
    <property type="component" value="Unassembled WGS sequence"/>
</dbReference>
<accession>A0A4Y2AS81</accession>
<comment type="caution">
    <text evidence="1">The sequence shown here is derived from an EMBL/GenBank/DDBJ whole genome shotgun (WGS) entry which is preliminary data.</text>
</comment>
<sequence>MAGLTTVLAFALRTDEQSLDFRCYLFARGAIVIGANSHKGGLGGLLAKSRSQKGEIQGSKPDSIKDFRACGGLVHVRIDVESQTPSCWYDAEI</sequence>
<reference evidence="1 2" key="1">
    <citation type="journal article" date="2019" name="Sci. Rep.">
        <title>Orb-weaving spider Araneus ventricosus genome elucidates the spidroin gene catalogue.</title>
        <authorList>
            <person name="Kono N."/>
            <person name="Nakamura H."/>
            <person name="Ohtoshi R."/>
            <person name="Moran D.A.P."/>
            <person name="Shinohara A."/>
            <person name="Yoshida Y."/>
            <person name="Fujiwara M."/>
            <person name="Mori M."/>
            <person name="Tomita M."/>
            <person name="Arakawa K."/>
        </authorList>
    </citation>
    <scope>NUCLEOTIDE SEQUENCE [LARGE SCALE GENOMIC DNA]</scope>
</reference>
<dbReference type="EMBL" id="BGPR01000026">
    <property type="protein sequence ID" value="GBL81834.1"/>
    <property type="molecule type" value="Genomic_DNA"/>
</dbReference>
<dbReference type="AlphaFoldDB" id="A0A4Y2AS81"/>
<evidence type="ECO:0000313" key="2">
    <source>
        <dbReference type="Proteomes" id="UP000499080"/>
    </source>
</evidence>
<proteinExistence type="predicted"/>